<gene>
    <name evidence="1" type="ORF">PGT21_008443</name>
    <name evidence="2" type="ORF">PGT21_008546</name>
    <name evidence="4" type="ORF">PGTUg99_004450</name>
    <name evidence="3" type="ORF">PGTUg99_035242</name>
</gene>
<evidence type="ECO:0000313" key="3">
    <source>
        <dbReference type="EMBL" id="KAA1090079.1"/>
    </source>
</evidence>
<evidence type="ECO:0000313" key="1">
    <source>
        <dbReference type="EMBL" id="KAA1070324.1"/>
    </source>
</evidence>
<dbReference type="AlphaFoldDB" id="A0A5B0M3J6"/>
<reference evidence="5 6" key="1">
    <citation type="submission" date="2019-05" db="EMBL/GenBank/DDBJ databases">
        <title>Emergence of the Ug99 lineage of the wheat stem rust pathogen through somatic hybridization.</title>
        <authorList>
            <person name="Li F."/>
            <person name="Upadhyaya N.M."/>
            <person name="Sperschneider J."/>
            <person name="Matny O."/>
            <person name="Nguyen-Phuc H."/>
            <person name="Mago R."/>
            <person name="Raley C."/>
            <person name="Miller M.E."/>
            <person name="Silverstein K.A.T."/>
            <person name="Henningsen E."/>
            <person name="Hirsch C.D."/>
            <person name="Visser B."/>
            <person name="Pretorius Z.A."/>
            <person name="Steffenson B.J."/>
            <person name="Schwessinger B."/>
            <person name="Dodds P.N."/>
            <person name="Figueroa M."/>
        </authorList>
    </citation>
    <scope>NUCLEOTIDE SEQUENCE [LARGE SCALE GENOMIC DNA]</scope>
    <source>
        <strain evidence="1">21-0</strain>
        <strain evidence="3 6">Ug99</strain>
    </source>
</reference>
<protein>
    <submittedName>
        <fullName evidence="1">Uncharacterized protein</fullName>
    </submittedName>
</protein>
<proteinExistence type="predicted"/>
<dbReference type="Proteomes" id="UP000324748">
    <property type="component" value="Unassembled WGS sequence"/>
</dbReference>
<dbReference type="EMBL" id="VDEP01000107">
    <property type="protein sequence ID" value="KAA1130590.1"/>
    <property type="molecule type" value="Genomic_DNA"/>
</dbReference>
<dbReference type="EMBL" id="VSWC01000105">
    <property type="protein sequence ID" value="KAA1086690.1"/>
    <property type="molecule type" value="Genomic_DNA"/>
</dbReference>
<evidence type="ECO:0000313" key="2">
    <source>
        <dbReference type="EMBL" id="KAA1086690.1"/>
    </source>
</evidence>
<comment type="caution">
    <text evidence="1">The sequence shown here is derived from an EMBL/GenBank/DDBJ whole genome shotgun (WGS) entry which is preliminary data.</text>
</comment>
<evidence type="ECO:0000313" key="5">
    <source>
        <dbReference type="Proteomes" id="UP000324748"/>
    </source>
</evidence>
<name>A0A5B0M3J6_PUCGR</name>
<accession>A0A5B0M3J6</accession>
<organism evidence="1 5">
    <name type="scientific">Puccinia graminis f. sp. tritici</name>
    <dbReference type="NCBI Taxonomy" id="56615"/>
    <lineage>
        <taxon>Eukaryota</taxon>
        <taxon>Fungi</taxon>
        <taxon>Dikarya</taxon>
        <taxon>Basidiomycota</taxon>
        <taxon>Pucciniomycotina</taxon>
        <taxon>Pucciniomycetes</taxon>
        <taxon>Pucciniales</taxon>
        <taxon>Pucciniaceae</taxon>
        <taxon>Puccinia</taxon>
    </lineage>
</organism>
<dbReference type="Proteomes" id="UP000325313">
    <property type="component" value="Unassembled WGS sequence"/>
</dbReference>
<sequence>MTWIFGNHGACWIMGLAECWEASANIRQLARHVVEETVAAEKQAPSTKRQP</sequence>
<evidence type="ECO:0000313" key="4">
    <source>
        <dbReference type="EMBL" id="KAA1130590.1"/>
    </source>
</evidence>
<dbReference type="EMBL" id="VDEP01000404">
    <property type="protein sequence ID" value="KAA1090079.1"/>
    <property type="molecule type" value="Genomic_DNA"/>
</dbReference>
<evidence type="ECO:0000313" key="6">
    <source>
        <dbReference type="Proteomes" id="UP000325313"/>
    </source>
</evidence>
<dbReference type="EMBL" id="VSWC01000171">
    <property type="protein sequence ID" value="KAA1070324.1"/>
    <property type="molecule type" value="Genomic_DNA"/>
</dbReference>
<keyword evidence="5" id="KW-1185">Reference proteome</keyword>